<name>D1BYH2_XYLCX</name>
<reference evidence="2 3" key="2">
    <citation type="journal article" date="2010" name="Stand. Genomic Sci.">
        <title>Complete genome sequence of Xylanimonas cellulosilytica type strain (XIL07).</title>
        <authorList>
            <person name="Foster B."/>
            <person name="Pukall R."/>
            <person name="Abt B."/>
            <person name="Nolan M."/>
            <person name="Glavina Del Rio T."/>
            <person name="Chen F."/>
            <person name="Lucas S."/>
            <person name="Tice H."/>
            <person name="Pitluck S."/>
            <person name="Cheng J.-F."/>
            <person name="Chertkov O."/>
            <person name="Brettin T."/>
            <person name="Han C."/>
            <person name="Detter J.C."/>
            <person name="Bruce D."/>
            <person name="Goodwin L."/>
            <person name="Ivanova N."/>
            <person name="Mavromatis K."/>
            <person name="Pati A."/>
            <person name="Mikhailova N."/>
            <person name="Chen A."/>
            <person name="Palaniappan K."/>
            <person name="Land M."/>
            <person name="Hauser L."/>
            <person name="Chang Y.-J."/>
            <person name="Jeffries C.D."/>
            <person name="Chain P."/>
            <person name="Rohde M."/>
            <person name="Goeker M."/>
            <person name="Bristow J."/>
            <person name="Eisen J.A."/>
            <person name="Markowitz V."/>
            <person name="Hugenholtz P."/>
            <person name="Kyrpides N.C."/>
            <person name="Klenk H.-P."/>
            <person name="Lapidus A."/>
        </authorList>
    </citation>
    <scope>NUCLEOTIDE SEQUENCE [LARGE SCALE GENOMIC DNA]</scope>
    <source>
        <strain evidence="3">DSM 15894 / CECT 5975 / LMG 20990 / XIL07</strain>
    </source>
</reference>
<keyword evidence="3" id="KW-1185">Reference proteome</keyword>
<keyword evidence="1" id="KW-0732">Signal</keyword>
<sequence length="369" mass="38280">MNTHRVAPALVATAAFVLPLALGPWAVMAPAGVAAADAVTAAVVEQDTQHDDPTVGHMPPTTYKGGMSDATGKKVIEAEAKRLGVTVTWKHLNVAAGEYAVGTNKIVIDPDARRMKEADAKTLVRHEVAHYRIAKTCGRVNPPIVGKRFENVADAYAHLYVGALSYRGYGWTAADQAIAAKLKAGTCMSGQTTKTVSWAGKKFSGVNGSGSYTVARGAKMTIIGPTSGGNVLVRDAAGRTGYLDPVSWAKATSTVTVASTGQVFTTVAGGKYTLARGARLSVLGNWGSGSALVGDAQGRLGHVSKDAWAAVTKTLTVKVANHTVFTTGAASAGKTVAGASYGLVRSWDGNYHLMRDGAGNLRLVPKKAF</sequence>
<organism evidence="2 3">
    <name type="scientific">Xylanimonas cellulosilytica (strain DSM 15894 / JCM 12276 / CECT 5975 / KCTC 9989 / LMG 20990 / NBRC 107835 / XIL07)</name>
    <dbReference type="NCBI Taxonomy" id="446471"/>
    <lineage>
        <taxon>Bacteria</taxon>
        <taxon>Bacillati</taxon>
        <taxon>Actinomycetota</taxon>
        <taxon>Actinomycetes</taxon>
        <taxon>Micrococcales</taxon>
        <taxon>Promicromonosporaceae</taxon>
        <taxon>Xylanimonas</taxon>
    </lineage>
</organism>
<dbReference type="RefSeq" id="WP_012879586.1">
    <property type="nucleotide sequence ID" value="NC_013530.1"/>
</dbReference>
<dbReference type="STRING" id="446471.Xcel_2830"/>
<evidence type="ECO:0000256" key="1">
    <source>
        <dbReference type="SAM" id="SignalP"/>
    </source>
</evidence>
<dbReference type="EMBL" id="CP001821">
    <property type="protein sequence ID" value="ACZ31844.1"/>
    <property type="molecule type" value="Genomic_DNA"/>
</dbReference>
<evidence type="ECO:0000313" key="3">
    <source>
        <dbReference type="Proteomes" id="UP000002255"/>
    </source>
</evidence>
<evidence type="ECO:0000313" key="2">
    <source>
        <dbReference type="EMBL" id="ACZ31844.1"/>
    </source>
</evidence>
<protein>
    <recommendedName>
        <fullName evidence="4">Peptidase M48 domain-containing protein</fullName>
    </recommendedName>
</protein>
<evidence type="ECO:0008006" key="4">
    <source>
        <dbReference type="Google" id="ProtNLM"/>
    </source>
</evidence>
<dbReference type="OrthoDB" id="4991144at2"/>
<dbReference type="KEGG" id="xce:Xcel_2830"/>
<accession>D1BYH2</accession>
<dbReference type="Proteomes" id="UP000002255">
    <property type="component" value="Chromosome"/>
</dbReference>
<reference evidence="3" key="1">
    <citation type="submission" date="2009-11" db="EMBL/GenBank/DDBJ databases">
        <title>The complete chromosome of Xylanimonas cellulosilytica DSM 15894.</title>
        <authorList>
            <consortium name="US DOE Joint Genome Institute (JGI-PGF)"/>
            <person name="Lucas S."/>
            <person name="Copeland A."/>
            <person name="Lapidus A."/>
            <person name="Glavina del Rio T."/>
            <person name="Dalin E."/>
            <person name="Tice H."/>
            <person name="Bruce D."/>
            <person name="Goodwin L."/>
            <person name="Pitluck S."/>
            <person name="Kyrpides N."/>
            <person name="Mavromatis K."/>
            <person name="Ivanova N."/>
            <person name="Mikhailova N."/>
            <person name="Foster B."/>
            <person name="Clum A."/>
            <person name="Brettin T."/>
            <person name="Detter J.C."/>
            <person name="Han C."/>
            <person name="Larimer F."/>
            <person name="Land M."/>
            <person name="Hauser L."/>
            <person name="Markowitz V."/>
            <person name="Cheng J.F."/>
            <person name="Hugenholtz P."/>
            <person name="Woyke T."/>
            <person name="Wu D."/>
            <person name="Gehrich-Schroeter G."/>
            <person name="Schneider S."/>
            <person name="Pukall S.R."/>
            <person name="Klenk H.P."/>
            <person name="Eisen J.A."/>
        </authorList>
    </citation>
    <scope>NUCLEOTIDE SEQUENCE [LARGE SCALE GENOMIC DNA]</scope>
    <source>
        <strain evidence="3">DSM 15894 / CECT 5975 / LMG 20990 / XIL07</strain>
    </source>
</reference>
<proteinExistence type="predicted"/>
<dbReference type="AlphaFoldDB" id="D1BYH2"/>
<feature type="chain" id="PRO_5003021048" description="Peptidase M48 domain-containing protein" evidence="1">
    <location>
        <begin position="30"/>
        <end position="369"/>
    </location>
</feature>
<gene>
    <name evidence="2" type="ordered locus">Xcel_2830</name>
</gene>
<feature type="signal peptide" evidence="1">
    <location>
        <begin position="1"/>
        <end position="29"/>
    </location>
</feature>
<dbReference type="HOGENOM" id="CLU_749949_0_0_11"/>